<sequence>MMYLHILVYLSLTLALLKTVDGSVMTKKNVNLLARSRQKRQTGRVCTREEKYSCPVESENISVRVCFRTVEYCCDQGYVMENGNCVPDDFARTTGITCGGYPTVMTQEAGQMSSPGHPGLYPNNFNCEWEIRGPEGSTIDVQITVLSIENPRYPCFFPGCVPICVDKLTITDGVSNWVLCGIQVIMPVFSSVGNSVRISFFTDSFTDSFYSYRGFQLSYTMRGIITTTTTTTTTMTTTTTTPATTDNNETSSLVTPNATPTTPPPRGLHILCLGDLVYTEFLPQCTLRCDEGVVVRDDCTPQDMDSRSGCVCPPEAPVSYRAKCITEIDCTTKHKPPTCFGGAIYNDCLPVCTLTCDNRNSLPDHCFNTSLPCVAGCGCPLIAPILDGESCIPPQLCRPKPQKTIIKCGKQFFLPNPRIVGGEHAVNGSWPWAVQIIKSILDSQLNQAEKFHCGGTVICSRWVLTAAHCFQNDIGFGFELQTYLYILRFGKHLRDLGLPTPGTNEQVPDKIFPHENYDFKTTTNDIALIRLKTPLQMTKTIRPACMPQYVAPSRHNSGWGPRPGQTCFAVGWGSTTGRGPRNTYLKEVRLSVRVVHLCESVYPNFHPHVSLCVGGLGTDDTCTGDSGGPLLCKHGDRWYVDGVTSYGLECGVVGQPSVYTRMTTFSAWVRSKTGQDCGHPDTEWIQLNN</sequence>
<dbReference type="InterPro" id="IPR018114">
    <property type="entry name" value="TRYPSIN_HIS"/>
</dbReference>
<feature type="chain" id="PRO_5046887718" evidence="7">
    <location>
        <begin position="23"/>
        <end position="689"/>
    </location>
</feature>
<protein>
    <submittedName>
        <fullName evidence="10">Uncharacterized protein</fullName>
    </submittedName>
</protein>
<dbReference type="InterPro" id="IPR043504">
    <property type="entry name" value="Peptidase_S1_PA_chymotrypsin"/>
</dbReference>
<evidence type="ECO:0000256" key="7">
    <source>
        <dbReference type="SAM" id="SignalP"/>
    </source>
</evidence>
<keyword evidence="7" id="KW-0732">Signal</keyword>
<name>A0ABP0EYK7_CLALP</name>
<keyword evidence="2 5" id="KW-0720">Serine protease</keyword>
<feature type="region of interest" description="Disordered" evidence="6">
    <location>
        <begin position="235"/>
        <end position="261"/>
    </location>
</feature>
<feature type="signal peptide" evidence="7">
    <location>
        <begin position="1"/>
        <end position="22"/>
    </location>
</feature>
<comment type="caution">
    <text evidence="4">Lacks conserved residue(s) required for the propagation of feature annotation.</text>
</comment>
<comment type="caution">
    <text evidence="10">The sequence shown here is derived from an EMBL/GenBank/DDBJ whole genome shotgun (WGS) entry which is preliminary data.</text>
</comment>
<dbReference type="SMART" id="SM00020">
    <property type="entry name" value="Tryp_SPc"/>
    <property type="match status" value="1"/>
</dbReference>
<dbReference type="PANTHER" id="PTHR24252:SF7">
    <property type="entry name" value="HYALIN"/>
    <property type="match status" value="1"/>
</dbReference>
<dbReference type="InterPro" id="IPR033116">
    <property type="entry name" value="TRYPSIN_SER"/>
</dbReference>
<dbReference type="PROSITE" id="PS00135">
    <property type="entry name" value="TRYPSIN_SER"/>
    <property type="match status" value="1"/>
</dbReference>
<dbReference type="InterPro" id="IPR000859">
    <property type="entry name" value="CUB_dom"/>
</dbReference>
<organism evidence="10 11">
    <name type="scientific">Clavelina lepadiformis</name>
    <name type="common">Light-bulb sea squirt</name>
    <name type="synonym">Ascidia lepadiformis</name>
    <dbReference type="NCBI Taxonomy" id="159417"/>
    <lineage>
        <taxon>Eukaryota</taxon>
        <taxon>Metazoa</taxon>
        <taxon>Chordata</taxon>
        <taxon>Tunicata</taxon>
        <taxon>Ascidiacea</taxon>
        <taxon>Aplousobranchia</taxon>
        <taxon>Clavelinidae</taxon>
        <taxon>Clavelina</taxon>
    </lineage>
</organism>
<reference evidence="10 11" key="1">
    <citation type="submission" date="2024-02" db="EMBL/GenBank/DDBJ databases">
        <authorList>
            <person name="Daric V."/>
            <person name="Darras S."/>
        </authorList>
    </citation>
    <scope>NUCLEOTIDE SEQUENCE [LARGE SCALE GENOMIC DNA]</scope>
</reference>
<dbReference type="InterPro" id="IPR035914">
    <property type="entry name" value="Sperma_CUB_dom_sf"/>
</dbReference>
<feature type="compositionally biased region" description="Low complexity" evidence="6">
    <location>
        <begin position="235"/>
        <end position="245"/>
    </location>
</feature>
<dbReference type="SMART" id="SM00042">
    <property type="entry name" value="CUB"/>
    <property type="match status" value="1"/>
</dbReference>
<evidence type="ECO:0000259" key="9">
    <source>
        <dbReference type="PROSITE" id="PS50240"/>
    </source>
</evidence>
<keyword evidence="11" id="KW-1185">Reference proteome</keyword>
<dbReference type="Gene3D" id="2.10.25.10">
    <property type="entry name" value="Laminin"/>
    <property type="match status" value="1"/>
</dbReference>
<evidence type="ECO:0000256" key="2">
    <source>
        <dbReference type="ARBA" id="ARBA00022825"/>
    </source>
</evidence>
<feature type="domain" description="Peptidase S1" evidence="9">
    <location>
        <begin position="419"/>
        <end position="674"/>
    </location>
</feature>
<dbReference type="Gene3D" id="2.60.120.290">
    <property type="entry name" value="Spermadhesin, CUB domain"/>
    <property type="match status" value="1"/>
</dbReference>
<dbReference type="Pfam" id="PF00431">
    <property type="entry name" value="CUB"/>
    <property type="match status" value="1"/>
</dbReference>
<keyword evidence="1 5" id="KW-0645">Protease</keyword>
<evidence type="ECO:0000256" key="4">
    <source>
        <dbReference type="PROSITE-ProRule" id="PRU00059"/>
    </source>
</evidence>
<dbReference type="SUPFAM" id="SSF49854">
    <property type="entry name" value="Spermadhesin, CUB domain"/>
    <property type="match status" value="1"/>
</dbReference>
<dbReference type="CDD" id="cd19941">
    <property type="entry name" value="TIL"/>
    <property type="match status" value="1"/>
</dbReference>
<dbReference type="PROSITE" id="PS50240">
    <property type="entry name" value="TRYPSIN_DOM"/>
    <property type="match status" value="1"/>
</dbReference>
<dbReference type="PANTHER" id="PTHR24252">
    <property type="entry name" value="ACROSIN-RELATED"/>
    <property type="match status" value="1"/>
</dbReference>
<evidence type="ECO:0000256" key="6">
    <source>
        <dbReference type="SAM" id="MobiDB-lite"/>
    </source>
</evidence>
<evidence type="ECO:0000259" key="8">
    <source>
        <dbReference type="PROSITE" id="PS01180"/>
    </source>
</evidence>
<dbReference type="PRINTS" id="PR00722">
    <property type="entry name" value="CHYMOTRYPSIN"/>
</dbReference>
<keyword evidence="5" id="KW-0378">Hydrolase</keyword>
<dbReference type="Proteomes" id="UP001642483">
    <property type="component" value="Unassembled WGS sequence"/>
</dbReference>
<dbReference type="InterPro" id="IPR001314">
    <property type="entry name" value="Peptidase_S1A"/>
</dbReference>
<dbReference type="EMBL" id="CAWYQH010000001">
    <property type="protein sequence ID" value="CAK8672551.1"/>
    <property type="molecule type" value="Genomic_DNA"/>
</dbReference>
<dbReference type="InterPro" id="IPR009003">
    <property type="entry name" value="Peptidase_S1_PA"/>
</dbReference>
<gene>
    <name evidence="10" type="ORF">CVLEPA_LOCUS2263</name>
</gene>
<dbReference type="InterPro" id="IPR001254">
    <property type="entry name" value="Trypsin_dom"/>
</dbReference>
<dbReference type="PROSITE" id="PS01180">
    <property type="entry name" value="CUB"/>
    <property type="match status" value="1"/>
</dbReference>
<dbReference type="CDD" id="cd00041">
    <property type="entry name" value="CUB"/>
    <property type="match status" value="1"/>
</dbReference>
<dbReference type="Gene3D" id="2.40.10.10">
    <property type="entry name" value="Trypsin-like serine proteases"/>
    <property type="match status" value="1"/>
</dbReference>
<evidence type="ECO:0000256" key="5">
    <source>
        <dbReference type="RuleBase" id="RU363034"/>
    </source>
</evidence>
<dbReference type="Pfam" id="PF00089">
    <property type="entry name" value="Trypsin"/>
    <property type="match status" value="1"/>
</dbReference>
<dbReference type="PROSITE" id="PS00134">
    <property type="entry name" value="TRYPSIN_HIS"/>
    <property type="match status" value="1"/>
</dbReference>
<dbReference type="SUPFAM" id="SSF50494">
    <property type="entry name" value="Trypsin-like serine proteases"/>
    <property type="match status" value="1"/>
</dbReference>
<accession>A0ABP0EYK7</accession>
<evidence type="ECO:0000256" key="3">
    <source>
        <dbReference type="ARBA" id="ARBA00023157"/>
    </source>
</evidence>
<evidence type="ECO:0000256" key="1">
    <source>
        <dbReference type="ARBA" id="ARBA00022670"/>
    </source>
</evidence>
<feature type="domain" description="CUB" evidence="8">
    <location>
        <begin position="98"/>
        <end position="222"/>
    </location>
</feature>
<evidence type="ECO:0000313" key="11">
    <source>
        <dbReference type="Proteomes" id="UP001642483"/>
    </source>
</evidence>
<proteinExistence type="predicted"/>
<keyword evidence="3" id="KW-1015">Disulfide bond</keyword>
<evidence type="ECO:0000313" key="10">
    <source>
        <dbReference type="EMBL" id="CAK8672551.1"/>
    </source>
</evidence>
<dbReference type="CDD" id="cd00190">
    <property type="entry name" value="Tryp_SPc"/>
    <property type="match status" value="1"/>
</dbReference>